<dbReference type="Pfam" id="PF03982">
    <property type="entry name" value="DAGAT"/>
    <property type="match status" value="1"/>
</dbReference>
<evidence type="ECO:0000256" key="11">
    <source>
        <dbReference type="ARBA" id="ARBA00022989"/>
    </source>
</evidence>
<dbReference type="GO" id="GO:0006071">
    <property type="term" value="P:glycerol metabolic process"/>
    <property type="evidence" value="ECO:0007669"/>
    <property type="project" value="UniProtKB-KW"/>
</dbReference>
<comment type="catalytic activity">
    <reaction evidence="15">
        <text>an acyl-CoA + a 1,2-diacyl-sn-glycerol = a triacyl-sn-glycerol + CoA</text>
        <dbReference type="Rhea" id="RHEA:10868"/>
        <dbReference type="ChEBI" id="CHEBI:17815"/>
        <dbReference type="ChEBI" id="CHEBI:57287"/>
        <dbReference type="ChEBI" id="CHEBI:58342"/>
        <dbReference type="ChEBI" id="CHEBI:64615"/>
        <dbReference type="EC" id="2.3.1.20"/>
    </reaction>
</comment>
<dbReference type="CDD" id="cd07987">
    <property type="entry name" value="LPLAT_MGAT-like"/>
    <property type="match status" value="1"/>
</dbReference>
<evidence type="ECO:0000256" key="6">
    <source>
        <dbReference type="ARBA" id="ARBA00022516"/>
    </source>
</evidence>
<evidence type="ECO:0000256" key="2">
    <source>
        <dbReference type="ARBA" id="ARBA00004771"/>
    </source>
</evidence>
<keyword evidence="12" id="KW-0443">Lipid metabolism</keyword>
<keyword evidence="6" id="KW-0444">Lipid biosynthesis</keyword>
<dbReference type="Proteomes" id="UP001211065">
    <property type="component" value="Unassembled WGS sequence"/>
</dbReference>
<evidence type="ECO:0000256" key="13">
    <source>
        <dbReference type="ARBA" id="ARBA00023136"/>
    </source>
</evidence>
<keyword evidence="8" id="KW-0812">Transmembrane</keyword>
<dbReference type="InterPro" id="IPR007130">
    <property type="entry name" value="DAGAT"/>
</dbReference>
<keyword evidence="9" id="KW-0319">Glycerol metabolism</keyword>
<evidence type="ECO:0000256" key="14">
    <source>
        <dbReference type="ARBA" id="ARBA00023315"/>
    </source>
</evidence>
<evidence type="ECO:0000313" key="17">
    <source>
        <dbReference type="Proteomes" id="UP001211065"/>
    </source>
</evidence>
<comment type="subcellular location">
    <subcellularLocation>
        <location evidence="1">Endoplasmic reticulum membrane</location>
        <topology evidence="1">Multi-pass membrane protein</topology>
    </subcellularLocation>
</comment>
<evidence type="ECO:0000256" key="1">
    <source>
        <dbReference type="ARBA" id="ARBA00004477"/>
    </source>
</evidence>
<dbReference type="PANTHER" id="PTHR12317:SF0">
    <property type="entry name" value="ACYLTRANSFERASE"/>
    <property type="match status" value="1"/>
</dbReference>
<organism evidence="16 17">
    <name type="scientific">Clydaea vesicula</name>
    <dbReference type="NCBI Taxonomy" id="447962"/>
    <lineage>
        <taxon>Eukaryota</taxon>
        <taxon>Fungi</taxon>
        <taxon>Fungi incertae sedis</taxon>
        <taxon>Chytridiomycota</taxon>
        <taxon>Chytridiomycota incertae sedis</taxon>
        <taxon>Chytridiomycetes</taxon>
        <taxon>Lobulomycetales</taxon>
        <taxon>Lobulomycetaceae</taxon>
        <taxon>Clydaea</taxon>
    </lineage>
</organism>
<dbReference type="PANTHER" id="PTHR12317">
    <property type="entry name" value="DIACYLGLYCEROL O-ACYLTRANSFERASE"/>
    <property type="match status" value="1"/>
</dbReference>
<sequence>MILRKEVDFNVEDGPFLMGLHPHGVLGYSHLALFTSNHSNYTELFPKIKMHIGTLNVNLIAPFLRETLLTRGFISVNKGSITHTLNESKNNAVGIIIGGAKESLYAVPGRNTVVLKNRKGFVKLAIENGASLVPVYSFGENNLYKQVQNSTLKKIQDYLTKYLSFAPVIFYGRWGTPMPFKRSVVSCVGSPIPVKKNENPTKEEIDFYHQEYIKGLTDLFNKYKNKFDPDRLEDLVIL</sequence>
<comment type="pathway">
    <text evidence="2">Glycerolipid metabolism; triacylglycerol biosynthesis.</text>
</comment>
<evidence type="ECO:0000256" key="3">
    <source>
        <dbReference type="ARBA" id="ARBA00005189"/>
    </source>
</evidence>
<dbReference type="EMBL" id="JADGJW010000972">
    <property type="protein sequence ID" value="KAJ3208867.1"/>
    <property type="molecule type" value="Genomic_DNA"/>
</dbReference>
<protein>
    <recommendedName>
        <fullName evidence="5">diacylglycerol O-acyltransferase</fullName>
        <ecNumber evidence="5">2.3.1.20</ecNumber>
    </recommendedName>
</protein>
<evidence type="ECO:0000256" key="15">
    <source>
        <dbReference type="ARBA" id="ARBA00048109"/>
    </source>
</evidence>
<keyword evidence="10" id="KW-0256">Endoplasmic reticulum</keyword>
<evidence type="ECO:0000256" key="12">
    <source>
        <dbReference type="ARBA" id="ARBA00023098"/>
    </source>
</evidence>
<comment type="pathway">
    <text evidence="3">Lipid metabolism.</text>
</comment>
<evidence type="ECO:0000256" key="7">
    <source>
        <dbReference type="ARBA" id="ARBA00022679"/>
    </source>
</evidence>
<keyword evidence="17" id="KW-1185">Reference proteome</keyword>
<comment type="similarity">
    <text evidence="4">Belongs to the diacylglycerol acyltransferase family.</text>
</comment>
<keyword evidence="14" id="KW-0012">Acyltransferase</keyword>
<keyword evidence="11" id="KW-1133">Transmembrane helix</keyword>
<dbReference type="EC" id="2.3.1.20" evidence="5"/>
<evidence type="ECO:0000256" key="8">
    <source>
        <dbReference type="ARBA" id="ARBA00022692"/>
    </source>
</evidence>
<reference evidence="16" key="1">
    <citation type="submission" date="2020-05" db="EMBL/GenBank/DDBJ databases">
        <title>Phylogenomic resolution of chytrid fungi.</title>
        <authorList>
            <person name="Stajich J.E."/>
            <person name="Amses K."/>
            <person name="Simmons R."/>
            <person name="Seto K."/>
            <person name="Myers J."/>
            <person name="Bonds A."/>
            <person name="Quandt C.A."/>
            <person name="Barry K."/>
            <person name="Liu P."/>
            <person name="Grigoriev I."/>
            <person name="Longcore J.E."/>
            <person name="James T.Y."/>
        </authorList>
    </citation>
    <scope>NUCLEOTIDE SEQUENCE</scope>
    <source>
        <strain evidence="16">JEL0476</strain>
    </source>
</reference>
<dbReference type="GO" id="GO:0019432">
    <property type="term" value="P:triglyceride biosynthetic process"/>
    <property type="evidence" value="ECO:0007669"/>
    <property type="project" value="TreeGrafter"/>
</dbReference>
<keyword evidence="13" id="KW-0472">Membrane</keyword>
<evidence type="ECO:0000313" key="16">
    <source>
        <dbReference type="EMBL" id="KAJ3208867.1"/>
    </source>
</evidence>
<evidence type="ECO:0000256" key="9">
    <source>
        <dbReference type="ARBA" id="ARBA00022798"/>
    </source>
</evidence>
<keyword evidence="7" id="KW-0808">Transferase</keyword>
<comment type="caution">
    <text evidence="16">The sequence shown here is derived from an EMBL/GenBank/DDBJ whole genome shotgun (WGS) entry which is preliminary data.</text>
</comment>
<name>A0AAD5TV58_9FUNG</name>
<accession>A0AAD5TV58</accession>
<proteinExistence type="inferred from homology"/>
<evidence type="ECO:0000256" key="4">
    <source>
        <dbReference type="ARBA" id="ARBA00005420"/>
    </source>
</evidence>
<gene>
    <name evidence="16" type="ORF">HK099_008636</name>
</gene>
<dbReference type="GO" id="GO:0005789">
    <property type="term" value="C:endoplasmic reticulum membrane"/>
    <property type="evidence" value="ECO:0007669"/>
    <property type="project" value="UniProtKB-SubCell"/>
</dbReference>
<dbReference type="GO" id="GO:0004144">
    <property type="term" value="F:diacylglycerol O-acyltransferase activity"/>
    <property type="evidence" value="ECO:0007669"/>
    <property type="project" value="UniProtKB-EC"/>
</dbReference>
<evidence type="ECO:0000256" key="5">
    <source>
        <dbReference type="ARBA" id="ARBA00013244"/>
    </source>
</evidence>
<evidence type="ECO:0000256" key="10">
    <source>
        <dbReference type="ARBA" id="ARBA00022824"/>
    </source>
</evidence>
<dbReference type="AlphaFoldDB" id="A0AAD5TV58"/>